<keyword evidence="1" id="KW-0732">Signal</keyword>
<protein>
    <submittedName>
        <fullName evidence="3">PEP-CTERM sorting domain-containing protein</fullName>
    </submittedName>
</protein>
<feature type="signal peptide" evidence="1">
    <location>
        <begin position="1"/>
        <end position="20"/>
    </location>
</feature>
<proteinExistence type="predicted"/>
<evidence type="ECO:0000256" key="1">
    <source>
        <dbReference type="SAM" id="SignalP"/>
    </source>
</evidence>
<dbReference type="Proteomes" id="UP001206572">
    <property type="component" value="Unassembled WGS sequence"/>
</dbReference>
<keyword evidence="4" id="KW-1185">Reference proteome</keyword>
<sequence>MIKKALAALVMSGMMASAQAGFLVKEGFDDVSTLAGKGWVMNNASTPPGSIGWFQGDESQFRALSGAPNSYIAANFNSAEMGGSLDNWLITPEFSLAEGVIVSFWMRAAAADGYSDQVSFGFSDGSTDLSAFVMMAPTTVSTDGWVHYQARIEKGAISGNARFALQYTGEADLSNYIGLDRFAVSEIPEPSSMLILGAGAMGLVAARRRKRG</sequence>
<feature type="chain" id="PRO_5047175544" evidence="1">
    <location>
        <begin position="21"/>
        <end position="212"/>
    </location>
</feature>
<evidence type="ECO:0000313" key="4">
    <source>
        <dbReference type="Proteomes" id="UP001206572"/>
    </source>
</evidence>
<organism evidence="3 4">
    <name type="scientific">Massilia agri</name>
    <dbReference type="NCBI Taxonomy" id="1886785"/>
    <lineage>
        <taxon>Bacteria</taxon>
        <taxon>Pseudomonadati</taxon>
        <taxon>Pseudomonadota</taxon>
        <taxon>Betaproteobacteria</taxon>
        <taxon>Burkholderiales</taxon>
        <taxon>Oxalobacteraceae</taxon>
        <taxon>Telluria group</taxon>
        <taxon>Massilia</taxon>
    </lineage>
</organism>
<dbReference type="EMBL" id="JANUHA010000028">
    <property type="protein sequence ID" value="MCS0599403.1"/>
    <property type="molecule type" value="Genomic_DNA"/>
</dbReference>
<evidence type="ECO:0000259" key="2">
    <source>
        <dbReference type="Pfam" id="PF07589"/>
    </source>
</evidence>
<dbReference type="RefSeq" id="WP_258830400.1">
    <property type="nucleotide sequence ID" value="NZ_JANUHA010000028.1"/>
</dbReference>
<feature type="domain" description="Ice-binding protein C-terminal" evidence="2">
    <location>
        <begin position="187"/>
        <end position="209"/>
    </location>
</feature>
<reference evidence="3 4" key="1">
    <citation type="submission" date="2022-08" db="EMBL/GenBank/DDBJ databases">
        <title>Reclassification of Massilia species as members of the genera Telluria, Duganella, Pseudoduganella, Mokoshia gen. nov. and Zemynaea gen. nov. using orthogonal and non-orthogonal genome-based approaches.</title>
        <authorList>
            <person name="Bowman J.P."/>
        </authorList>
    </citation>
    <scope>NUCLEOTIDE SEQUENCE [LARGE SCALE GENOMIC DNA]</scope>
    <source>
        <strain evidence="3 4">JCM 31661</strain>
    </source>
</reference>
<dbReference type="Gene3D" id="2.60.120.200">
    <property type="match status" value="1"/>
</dbReference>
<dbReference type="Pfam" id="PF07589">
    <property type="entry name" value="PEP-CTERM"/>
    <property type="match status" value="1"/>
</dbReference>
<dbReference type="InterPro" id="IPR013424">
    <property type="entry name" value="Ice-binding_C"/>
</dbReference>
<dbReference type="NCBIfam" id="TIGR02595">
    <property type="entry name" value="PEP_CTERM"/>
    <property type="match status" value="1"/>
</dbReference>
<evidence type="ECO:0000313" key="3">
    <source>
        <dbReference type="EMBL" id="MCS0599403.1"/>
    </source>
</evidence>
<dbReference type="NCBIfam" id="NF038128">
    <property type="entry name" value="choice_anch_J"/>
    <property type="match status" value="1"/>
</dbReference>
<name>A0ABT2AUM7_9BURK</name>
<comment type="caution">
    <text evidence="3">The sequence shown here is derived from an EMBL/GenBank/DDBJ whole genome shotgun (WGS) entry which is preliminary data.</text>
</comment>
<accession>A0ABT2AUM7</accession>
<gene>
    <name evidence="3" type="ORF">NX780_23940</name>
</gene>